<sequence>MTIMDFFPVFTALSCIFLGALVGGRLAALCHVPRVTGYLLAGMVLSPSLAHLLGWHPILKPEALHTLDLLSQVALGMILLSIGGQLRPENLRRWRHRILLFSLAETGLTLLLVGGAAVVVNLLFLRYAVPGLSLAMTTFYLVVFLGIISVATAPAATLMVVRECESEGPLTQATLTLVGLNNILALFGFVLAAHWLVKPSEGMAPLLGQLLSPILVGGVVGLLLAIWAERLDKGNEFKLLLLGGVVLVTVMCRLLQCDPLLAHLALGASLANGSPRWHRLAAALQEIDYPVYVAFFVLAGANLHFETLAHIGLLGIGYVIARTAGKIGGAWLGARLGRFGERMRRWTGMTLLAQAGVAIGLADSLSRQWPAGGAMVETVVLGSVVIFELIGPLAVRHGLVRAGEVPILSLLEKRAPEGAFEGLHHVVQHFRSSLGIPAGHRLKDPGDILVRHVMRRNVETLCENTPFNELLRLIAHSRYDRFPVVDQEDRFVGMVDYSEIRSLLFEPSLAQLIVASDLVHTARAQLHPDQSLREALEEVQQHPDISYFPVVDPERGSCLLGILSQNDLLAAFRKQGK</sequence>
<dbReference type="HOGENOM" id="CLU_464492_0_0_7"/>
<proteinExistence type="predicted"/>
<feature type="transmembrane region" description="Helical" evidence="2">
    <location>
        <begin position="139"/>
        <end position="161"/>
    </location>
</feature>
<keyword evidence="2" id="KW-0472">Membrane</keyword>
<dbReference type="InterPro" id="IPR000644">
    <property type="entry name" value="CBS_dom"/>
</dbReference>
<dbReference type="Gene3D" id="3.10.580.10">
    <property type="entry name" value="CBS-domain"/>
    <property type="match status" value="1"/>
</dbReference>
<keyword evidence="2" id="KW-1133">Transmembrane helix</keyword>
<feature type="transmembrane region" description="Helical" evidence="2">
    <location>
        <begin position="98"/>
        <end position="127"/>
    </location>
</feature>
<feature type="transmembrane region" description="Helical" evidence="2">
    <location>
        <begin position="239"/>
        <end position="256"/>
    </location>
</feature>
<feature type="transmembrane region" description="Helical" evidence="2">
    <location>
        <begin position="307"/>
        <end position="325"/>
    </location>
</feature>
<reference evidence="4 5" key="2">
    <citation type="journal article" date="2012" name="BMC Genomics">
        <title>The genome of Pelobacter carbinolicus reveals surprising metabolic capabilities and physiological features.</title>
        <authorList>
            <person name="Aklujkar M."/>
            <person name="Haveman S.A."/>
            <person name="Didonato R.Jr."/>
            <person name="Chertkov O."/>
            <person name="Han C.S."/>
            <person name="Land M.L."/>
            <person name="Brown P."/>
            <person name="Lovley D.R."/>
        </authorList>
    </citation>
    <scope>NUCLEOTIDE SEQUENCE [LARGE SCALE GENOMIC DNA]</scope>
    <source>
        <strain evidence="5">DSM 2380 / NBRC 103641 / GraBd1</strain>
    </source>
</reference>
<feature type="domain" description="CBS" evidence="3">
    <location>
        <begin position="519"/>
        <end position="577"/>
    </location>
</feature>
<dbReference type="AlphaFoldDB" id="Q3A884"/>
<keyword evidence="1" id="KW-0129">CBS domain</keyword>
<keyword evidence="2" id="KW-0812">Transmembrane</keyword>
<gene>
    <name evidence="4" type="ordered locus">Pcar_0147</name>
</gene>
<evidence type="ECO:0000259" key="3">
    <source>
        <dbReference type="PROSITE" id="PS51371"/>
    </source>
</evidence>
<evidence type="ECO:0000313" key="4">
    <source>
        <dbReference type="EMBL" id="ABA87408.1"/>
    </source>
</evidence>
<dbReference type="KEGG" id="pca:Pcar_0147"/>
<organism evidence="4 5">
    <name type="scientific">Syntrophotalea carbinolica (strain DSM 2380 / NBRC 103641 / GraBd1)</name>
    <name type="common">Pelobacter carbinolicus</name>
    <dbReference type="NCBI Taxonomy" id="338963"/>
    <lineage>
        <taxon>Bacteria</taxon>
        <taxon>Pseudomonadati</taxon>
        <taxon>Thermodesulfobacteriota</taxon>
        <taxon>Desulfuromonadia</taxon>
        <taxon>Desulfuromonadales</taxon>
        <taxon>Syntrophotaleaceae</taxon>
        <taxon>Syntrophotalea</taxon>
    </lineage>
</organism>
<dbReference type="Pfam" id="PF00571">
    <property type="entry name" value="CBS"/>
    <property type="match status" value="2"/>
</dbReference>
<dbReference type="Gene3D" id="1.20.1530.20">
    <property type="match status" value="1"/>
</dbReference>
<dbReference type="SMART" id="SM00116">
    <property type="entry name" value="CBS"/>
    <property type="match status" value="2"/>
</dbReference>
<dbReference type="PROSITE" id="PS51371">
    <property type="entry name" value="CBS"/>
    <property type="match status" value="2"/>
</dbReference>
<protein>
    <submittedName>
        <fullName evidence="4">Monovalent cation antiporter, CBS domain pair-containing, putative</fullName>
    </submittedName>
</protein>
<dbReference type="TCDB" id="2.A.37.3.2">
    <property type="family name" value="the monovalent cation:proton antiporter-2 (cpa2) family"/>
</dbReference>
<dbReference type="InterPro" id="IPR038770">
    <property type="entry name" value="Na+/solute_symporter_sf"/>
</dbReference>
<evidence type="ECO:0000256" key="2">
    <source>
        <dbReference type="SAM" id="Phobius"/>
    </source>
</evidence>
<dbReference type="Proteomes" id="UP000002534">
    <property type="component" value="Chromosome"/>
</dbReference>
<dbReference type="eggNOG" id="COG0517">
    <property type="taxonomic scope" value="Bacteria"/>
</dbReference>
<dbReference type="EMBL" id="CP000142">
    <property type="protein sequence ID" value="ABA87408.1"/>
    <property type="molecule type" value="Genomic_DNA"/>
</dbReference>
<dbReference type="SUPFAM" id="SSF54631">
    <property type="entry name" value="CBS-domain pair"/>
    <property type="match status" value="1"/>
</dbReference>
<reference evidence="5" key="1">
    <citation type="submission" date="2005-10" db="EMBL/GenBank/DDBJ databases">
        <title>Complete sequence of Pelobacter carbinolicus DSM 2380.</title>
        <authorList>
            <person name="Copeland A."/>
            <person name="Lucas S."/>
            <person name="Lapidus A."/>
            <person name="Barry K."/>
            <person name="Detter J.C."/>
            <person name="Glavina T."/>
            <person name="Hammon N."/>
            <person name="Israni S."/>
            <person name="Pitluck S."/>
            <person name="Chertkov O."/>
            <person name="Schmutz J."/>
            <person name="Larimer F."/>
            <person name="Land M."/>
            <person name="Kyrpides N."/>
            <person name="Ivanova N."/>
            <person name="Richardson P."/>
        </authorList>
    </citation>
    <scope>NUCLEOTIDE SEQUENCE [LARGE SCALE GENOMIC DNA]</scope>
    <source>
        <strain evidence="5">DSM 2380 / NBRC 103641 / GraBd1</strain>
    </source>
</reference>
<dbReference type="PANTHER" id="PTHR43021">
    <property type="entry name" value="NA(+)/H(+) ANTIPORTER-RELATED"/>
    <property type="match status" value="1"/>
</dbReference>
<feature type="domain" description="CBS" evidence="3">
    <location>
        <begin position="454"/>
        <end position="512"/>
    </location>
</feature>
<dbReference type="PANTHER" id="PTHR43021:SF2">
    <property type="entry name" value="CATION_H+ EXCHANGER DOMAIN-CONTAINING PROTEIN"/>
    <property type="match status" value="1"/>
</dbReference>
<feature type="transmembrane region" description="Helical" evidence="2">
    <location>
        <begin position="6"/>
        <end position="28"/>
    </location>
</feature>
<feature type="transmembrane region" description="Helical" evidence="2">
    <location>
        <begin position="173"/>
        <end position="197"/>
    </location>
</feature>
<dbReference type="eggNOG" id="COG0475">
    <property type="taxonomic scope" value="Bacteria"/>
</dbReference>
<dbReference type="STRING" id="338963.Pcar_0147"/>
<feature type="transmembrane region" description="Helical" evidence="2">
    <location>
        <begin position="35"/>
        <end position="57"/>
    </location>
</feature>
<name>Q3A884_SYNC1</name>
<keyword evidence="5" id="KW-1185">Reference proteome</keyword>
<feature type="transmembrane region" description="Helical" evidence="2">
    <location>
        <begin position="69"/>
        <end position="86"/>
    </location>
</feature>
<accession>Q3A884</accession>
<feature type="transmembrane region" description="Helical" evidence="2">
    <location>
        <begin position="203"/>
        <end position="227"/>
    </location>
</feature>
<evidence type="ECO:0000256" key="1">
    <source>
        <dbReference type="PROSITE-ProRule" id="PRU00703"/>
    </source>
</evidence>
<dbReference type="InterPro" id="IPR046342">
    <property type="entry name" value="CBS_dom_sf"/>
</dbReference>
<evidence type="ECO:0000313" key="5">
    <source>
        <dbReference type="Proteomes" id="UP000002534"/>
    </source>
</evidence>